<dbReference type="RefSeq" id="WP_205310611.1">
    <property type="nucleotide sequence ID" value="NZ_JAERPS020000001.1"/>
</dbReference>
<dbReference type="Pfam" id="PF18906">
    <property type="entry name" value="Phage_tube_2"/>
    <property type="match status" value="1"/>
</dbReference>
<reference evidence="1 2" key="2">
    <citation type="submission" date="2021-08" db="EMBL/GenBank/DDBJ databases">
        <title>Rheinheimera aquimaris sp. nov., isolated from seawater of the East Sea in Korea.</title>
        <authorList>
            <person name="Kim K.H."/>
            <person name="Wenting R."/>
            <person name="Kim K.R."/>
            <person name="Jeon C.O."/>
        </authorList>
    </citation>
    <scope>NUCLEOTIDE SEQUENCE [LARGE SCALE GENOMIC DNA]</scope>
    <source>
        <strain evidence="1 2">MA-13</strain>
    </source>
</reference>
<name>A0ABS7X5I6_9GAMM</name>
<accession>A0ABS7X5I6</accession>
<dbReference type="Proteomes" id="UP000663814">
    <property type="component" value="Unassembled WGS sequence"/>
</dbReference>
<evidence type="ECO:0008006" key="3">
    <source>
        <dbReference type="Google" id="ProtNLM"/>
    </source>
</evidence>
<reference evidence="1 2" key="1">
    <citation type="submission" date="2020-12" db="EMBL/GenBank/DDBJ databases">
        <authorList>
            <person name="Ruan W."/>
            <person name="Khan S.A."/>
            <person name="Jeon C.O."/>
        </authorList>
    </citation>
    <scope>NUCLEOTIDE SEQUENCE [LARGE SCALE GENOMIC DNA]</scope>
    <source>
        <strain evidence="1 2">MA-13</strain>
    </source>
</reference>
<gene>
    <name evidence="1" type="ORF">I4W93_004300</name>
</gene>
<evidence type="ECO:0000313" key="2">
    <source>
        <dbReference type="Proteomes" id="UP000663814"/>
    </source>
</evidence>
<sequence length="313" mass="33883">MGERIFEQDTCVLAAVETTYGTDAAPTAAANAMRVKADMTLLDGDQEALEFDAGRGGSKGSIQRNKRITGTLTAYVAGSGAVDTPPAIAPLLQAAGLKATITAAEKVVYTPVSTDHDSATLHVYRGKIKHPIVGARCNMEVNLGTSALPKFTFNNLIGLFVDPTQAGAFQNCDYSAFTTPMKTDPVSITTMQLFGQNVNMSDLVFRLGNNVVYRSVTNDESVQIVARMPQVEITFEEPLLADFNWWEKLSTFGALAYQIGQDVVDAGHIFELAVPNLQLNSITPTIVDGISHLRCVLDVVPTERDNDFEITFR</sequence>
<keyword evidence="2" id="KW-1185">Reference proteome</keyword>
<dbReference type="InterPro" id="IPR044000">
    <property type="entry name" value="Phage_tube_2"/>
</dbReference>
<evidence type="ECO:0000313" key="1">
    <source>
        <dbReference type="EMBL" id="MBZ9610808.1"/>
    </source>
</evidence>
<proteinExistence type="predicted"/>
<protein>
    <recommendedName>
        <fullName evidence="3">Virion structural protein</fullName>
    </recommendedName>
</protein>
<organism evidence="1 2">
    <name type="scientific">Rheinheimera maricola</name>
    <dbReference type="NCBI Taxonomy" id="2793282"/>
    <lineage>
        <taxon>Bacteria</taxon>
        <taxon>Pseudomonadati</taxon>
        <taxon>Pseudomonadota</taxon>
        <taxon>Gammaproteobacteria</taxon>
        <taxon>Chromatiales</taxon>
        <taxon>Chromatiaceae</taxon>
        <taxon>Rheinheimera</taxon>
    </lineage>
</organism>
<comment type="caution">
    <text evidence="1">The sequence shown here is derived from an EMBL/GenBank/DDBJ whole genome shotgun (WGS) entry which is preliminary data.</text>
</comment>
<dbReference type="EMBL" id="JAERPS020000001">
    <property type="protein sequence ID" value="MBZ9610808.1"/>
    <property type="molecule type" value="Genomic_DNA"/>
</dbReference>